<sequence length="328" mass="35776">MQWEPLTREDARPLAELWAAIEAEDMTGAVYGVDDVAERLGSRLLDLTEGTLAARDGDRIVAFGCLPARQSAGETHLMHLWGGVHPAHRRRGLGRRVIDWSLRAAPRVSAKPYPGLPVEITFDVYDDLPGTRALAEGAGFTAARYFARMERSLTGDLPPVRPPEGVSIATWSPELDDGVRHVRNEAFRDHWGSVPHTPESWRHSITGSRNFVPEATFVALAGERPVGGLVTHFFDRKYALTGERQAWIQIVATLKEWRGRGVAGTLIAHALSAFAEQGYTSTGLGVDAHNPTGAVSVYTGSGFAVTRRCTSYLRSLPAASQESGEISR</sequence>
<gene>
    <name evidence="4" type="ORF">E1267_00550</name>
</gene>
<feature type="domain" description="N-acetyltransferase" evidence="3">
    <location>
        <begin position="1"/>
        <end position="164"/>
    </location>
</feature>
<evidence type="ECO:0000259" key="3">
    <source>
        <dbReference type="PROSITE" id="PS51186"/>
    </source>
</evidence>
<reference evidence="4 5" key="1">
    <citation type="submission" date="2019-02" db="EMBL/GenBank/DDBJ databases">
        <title>Draft genome sequences of novel Actinobacteria.</title>
        <authorList>
            <person name="Sahin N."/>
            <person name="Ay H."/>
            <person name="Saygin H."/>
        </authorList>
    </citation>
    <scope>NUCLEOTIDE SEQUENCE [LARGE SCALE GENOMIC DNA]</scope>
    <source>
        <strain evidence="4 5">KC201</strain>
    </source>
</reference>
<keyword evidence="5" id="KW-1185">Reference proteome</keyword>
<dbReference type="AlphaFoldDB" id="A0A4V2XLS3"/>
<comment type="caution">
    <text evidence="4">The sequence shown here is derived from an EMBL/GenBank/DDBJ whole genome shotgun (WGS) entry which is preliminary data.</text>
</comment>
<dbReference type="InterPro" id="IPR000182">
    <property type="entry name" value="GNAT_dom"/>
</dbReference>
<dbReference type="InterPro" id="IPR050832">
    <property type="entry name" value="Bact_Acetyltransf"/>
</dbReference>
<keyword evidence="2" id="KW-0012">Acyltransferase</keyword>
<organism evidence="4 5">
    <name type="scientific">Nonomuraea longispora</name>
    <dbReference type="NCBI Taxonomy" id="1848320"/>
    <lineage>
        <taxon>Bacteria</taxon>
        <taxon>Bacillati</taxon>
        <taxon>Actinomycetota</taxon>
        <taxon>Actinomycetes</taxon>
        <taxon>Streptosporangiales</taxon>
        <taxon>Streptosporangiaceae</taxon>
        <taxon>Nonomuraea</taxon>
    </lineage>
</organism>
<accession>A0A4V2XLS3</accession>
<dbReference type="CDD" id="cd04301">
    <property type="entry name" value="NAT_SF"/>
    <property type="match status" value="2"/>
</dbReference>
<proteinExistence type="predicted"/>
<evidence type="ECO:0000313" key="5">
    <source>
        <dbReference type="Proteomes" id="UP000295157"/>
    </source>
</evidence>
<dbReference type="RefSeq" id="WP_132328489.1">
    <property type="nucleotide sequence ID" value="NZ_SMJZ01000001.1"/>
</dbReference>
<evidence type="ECO:0000313" key="4">
    <source>
        <dbReference type="EMBL" id="TDC11466.1"/>
    </source>
</evidence>
<dbReference type="GO" id="GO:0016747">
    <property type="term" value="F:acyltransferase activity, transferring groups other than amino-acyl groups"/>
    <property type="evidence" value="ECO:0007669"/>
    <property type="project" value="InterPro"/>
</dbReference>
<dbReference type="PANTHER" id="PTHR43877">
    <property type="entry name" value="AMINOALKYLPHOSPHONATE N-ACETYLTRANSFERASE-RELATED-RELATED"/>
    <property type="match status" value="1"/>
</dbReference>
<dbReference type="EMBL" id="SMJZ01000001">
    <property type="protein sequence ID" value="TDC11466.1"/>
    <property type="molecule type" value="Genomic_DNA"/>
</dbReference>
<dbReference type="Proteomes" id="UP000295157">
    <property type="component" value="Unassembled WGS sequence"/>
</dbReference>
<name>A0A4V2XLS3_9ACTN</name>
<evidence type="ECO:0000256" key="2">
    <source>
        <dbReference type="ARBA" id="ARBA00023315"/>
    </source>
</evidence>
<dbReference type="OrthoDB" id="9799092at2"/>
<protein>
    <submittedName>
        <fullName evidence="4">GNAT family N-acetyltransferase</fullName>
    </submittedName>
</protein>
<dbReference type="InterPro" id="IPR016181">
    <property type="entry name" value="Acyl_CoA_acyltransferase"/>
</dbReference>
<keyword evidence="1 4" id="KW-0808">Transferase</keyword>
<dbReference type="Pfam" id="PF00583">
    <property type="entry name" value="Acetyltransf_1"/>
    <property type="match status" value="2"/>
</dbReference>
<dbReference type="PROSITE" id="PS51186">
    <property type="entry name" value="GNAT"/>
    <property type="match status" value="2"/>
</dbReference>
<dbReference type="SUPFAM" id="SSF55729">
    <property type="entry name" value="Acyl-CoA N-acyltransferases (Nat)"/>
    <property type="match status" value="2"/>
</dbReference>
<dbReference type="Gene3D" id="3.40.630.30">
    <property type="match status" value="1"/>
</dbReference>
<feature type="domain" description="N-acetyltransferase" evidence="3">
    <location>
        <begin position="166"/>
        <end position="319"/>
    </location>
</feature>
<evidence type="ECO:0000256" key="1">
    <source>
        <dbReference type="ARBA" id="ARBA00022679"/>
    </source>
</evidence>